<sequence>MGLHMNITRDSLPLDNYGDDGIMISADRMRRGSSLSGIHHDSSAVEGRYLTVFCKSFIKNQLATSSLLRTIPLVHIGLVWMVNASKWWIIRKVSDQPDLQSNSNPPFLSHNIFGAKNVLVEECNLFISFLHFLLF</sequence>
<evidence type="ECO:0000313" key="2">
    <source>
        <dbReference type="Proteomes" id="UP000887116"/>
    </source>
</evidence>
<organism evidence="1 2">
    <name type="scientific">Trichonephila clavata</name>
    <name type="common">Joro spider</name>
    <name type="synonym">Nephila clavata</name>
    <dbReference type="NCBI Taxonomy" id="2740835"/>
    <lineage>
        <taxon>Eukaryota</taxon>
        <taxon>Metazoa</taxon>
        <taxon>Ecdysozoa</taxon>
        <taxon>Arthropoda</taxon>
        <taxon>Chelicerata</taxon>
        <taxon>Arachnida</taxon>
        <taxon>Araneae</taxon>
        <taxon>Araneomorphae</taxon>
        <taxon>Entelegynae</taxon>
        <taxon>Araneoidea</taxon>
        <taxon>Nephilidae</taxon>
        <taxon>Trichonephila</taxon>
    </lineage>
</organism>
<evidence type="ECO:0000313" key="1">
    <source>
        <dbReference type="EMBL" id="GFQ68794.1"/>
    </source>
</evidence>
<gene>
    <name evidence="1" type="ORF">TNCT_605741</name>
</gene>
<reference evidence="1" key="1">
    <citation type="submission" date="2020-07" db="EMBL/GenBank/DDBJ databases">
        <title>Multicomponent nature underlies the extraordinary mechanical properties of spider dragline silk.</title>
        <authorList>
            <person name="Kono N."/>
            <person name="Nakamura H."/>
            <person name="Mori M."/>
            <person name="Yoshida Y."/>
            <person name="Ohtoshi R."/>
            <person name="Malay A.D."/>
            <person name="Moran D.A.P."/>
            <person name="Tomita M."/>
            <person name="Numata K."/>
            <person name="Arakawa K."/>
        </authorList>
    </citation>
    <scope>NUCLEOTIDE SEQUENCE</scope>
</reference>
<name>A0A8X6KBT0_TRICU</name>
<keyword evidence="2" id="KW-1185">Reference proteome</keyword>
<accession>A0A8X6KBT0</accession>
<dbReference type="EMBL" id="BMAO01010686">
    <property type="protein sequence ID" value="GFQ68794.1"/>
    <property type="molecule type" value="Genomic_DNA"/>
</dbReference>
<comment type="caution">
    <text evidence="1">The sequence shown here is derived from an EMBL/GenBank/DDBJ whole genome shotgun (WGS) entry which is preliminary data.</text>
</comment>
<dbReference type="Proteomes" id="UP000887116">
    <property type="component" value="Unassembled WGS sequence"/>
</dbReference>
<dbReference type="AlphaFoldDB" id="A0A8X6KBT0"/>
<proteinExistence type="predicted"/>
<protein>
    <submittedName>
        <fullName evidence="1">Uncharacterized protein</fullName>
    </submittedName>
</protein>